<dbReference type="Pfam" id="PF02902">
    <property type="entry name" value="Peptidase_C48"/>
    <property type="match status" value="1"/>
</dbReference>
<dbReference type="GO" id="GO:0006508">
    <property type="term" value="P:proteolysis"/>
    <property type="evidence" value="ECO:0007669"/>
    <property type="project" value="UniProtKB-KW"/>
</dbReference>
<sequence>MSTGGRFSKKFSSLDKRRRTIGGNVYPINNLSGTADEGSKSRSRTASPVVDKTEASDNLNTQLKHSERLRKSLEHELSSFETHKEKKTISVRSVGGKLVTLSEDTWEHEHLEPLPITQLDCSGKIFESGSPEDMAVRVASDDQYILVKKSTAYVAVIERETEFKNIYFSAERNAFLIDAAAGCGYVYAEYNAGDDDFYQFFVHSKTWNMNPPSRVLKKSFDERLAAVREKDRKNGNSRELASLDFPTASPSLMYGKTRAASRRLGLYAGLDSDIDSIGMGDSGIRDENPRAYDEAKDLFKNELKFRFKDNKVFSITFADFKTLFNNEWINDTLIDFFIKYEVEKAIYEHKVLDEGSIHAFNSFFFTKLTSGEGSADPIDYYGNIKRWLNKLNLMSYPYVIIPINEKLHWYGCIIKDLHKLLQGALKRNQSSQNSEKDVSTTNEDIPSLLELSSNGYENEQSSKACAEIFVFDSMRQRHKNIHAPLKQFIIDYCKDKYGVEIYSNEIRIYSARVPKQNNFNDCGIHVIYNVRKWLSNIKDCEKLWRGFNQHSLLRSIFVAEERNNLRKELRNKLIELKKEQAHEDDKNVKKDVEDSDDDIKVIECTPSENGSDSKSEVEKEKEQEKTEKQAPETPMRPVNKAKSSTPVTPSRSGPSSSASKRNVLSSEKAMYPDLFRKYIGASPTLPLKNKELEKFFLGEKLPRPLVRLLNRHYTRFDKVKASHFKYIRELKTSLSQLDVNKDQDAYKQAVDRFLKNIERVGSEENKSAPARPKDEELVIKYDAENEDINQRVHDLTICNDSESTLHDLSGPDDSFDLALAEDSPVSDQKRHSKTQRNLSRAVSIEEISSTAALSSSEKQHSRSQKIESQSPEAIKSSPTLNRNECLKRRKLDTSENT</sequence>
<evidence type="ECO:0000256" key="1">
    <source>
        <dbReference type="ARBA" id="ARBA00005234"/>
    </source>
</evidence>
<dbReference type="Proteomes" id="UP000005222">
    <property type="component" value="Chromosome L"/>
</dbReference>
<keyword evidence="9" id="KW-1185">Reference proteome</keyword>
<reference evidence="9" key="2">
    <citation type="journal article" date="2012" name="G3 (Bethesda)">
        <title>Pichia sorbitophila, an interspecies yeast hybrid reveals early steps of genome resolution following polyploidization.</title>
        <authorList>
            <person name="Leh Louis V."/>
            <person name="Despons L."/>
            <person name="Friedrich A."/>
            <person name="Martin T."/>
            <person name="Durrens P."/>
            <person name="Casaregola S."/>
            <person name="Neuveglise C."/>
            <person name="Fairhead C."/>
            <person name="Marck C."/>
            <person name="Cruz J.A."/>
            <person name="Straub M.L."/>
            <person name="Kugler V."/>
            <person name="Sacerdot C."/>
            <person name="Uzunov Z."/>
            <person name="Thierry A."/>
            <person name="Weiss S."/>
            <person name="Bleykasten C."/>
            <person name="De Montigny J."/>
            <person name="Jacques N."/>
            <person name="Jung P."/>
            <person name="Lemaire M."/>
            <person name="Mallet S."/>
            <person name="Morel G."/>
            <person name="Richard G.F."/>
            <person name="Sarkar A."/>
            <person name="Savel G."/>
            <person name="Schacherer J."/>
            <person name="Seret M.L."/>
            <person name="Talla E."/>
            <person name="Samson G."/>
            <person name="Jubin C."/>
            <person name="Poulain J."/>
            <person name="Vacherie B."/>
            <person name="Barbe V."/>
            <person name="Pelletier E."/>
            <person name="Sherman D.J."/>
            <person name="Westhof E."/>
            <person name="Weissenbach J."/>
            <person name="Baret P.V."/>
            <person name="Wincker P."/>
            <person name="Gaillardin C."/>
            <person name="Dujon B."/>
            <person name="Souciet J.L."/>
        </authorList>
    </citation>
    <scope>NUCLEOTIDE SEQUENCE [LARGE SCALE GENOMIC DNA]</scope>
    <source>
        <strain evidence="9">ATCC MYA-4447 / BCRC 22081 / CBS 7064 / NBRC 10061 / NRRL Y-12695</strain>
    </source>
</reference>
<dbReference type="EMBL" id="FO082049">
    <property type="protein sequence ID" value="CCE83886.1"/>
    <property type="molecule type" value="Genomic_DNA"/>
</dbReference>
<evidence type="ECO:0000313" key="9">
    <source>
        <dbReference type="Proteomes" id="UP000005222"/>
    </source>
</evidence>
<dbReference type="PANTHER" id="PTHR46915:SF2">
    <property type="entry name" value="UBIQUITIN-LIKE PROTEASE 4"/>
    <property type="match status" value="1"/>
</dbReference>
<evidence type="ECO:0000313" key="8">
    <source>
        <dbReference type="EMBL" id="CCE84917.1"/>
    </source>
</evidence>
<dbReference type="STRING" id="559304.G8Y8X2"/>
<feature type="compositionally biased region" description="Polar residues" evidence="5">
    <location>
        <begin position="866"/>
        <end position="882"/>
    </location>
</feature>
<reference evidence="7" key="1">
    <citation type="submission" date="2011-10" db="EMBL/GenBank/DDBJ databases">
        <authorList>
            <person name="Genoscope - CEA"/>
        </authorList>
    </citation>
    <scope>NUCLEOTIDE SEQUENCE</scope>
</reference>
<dbReference type="SUPFAM" id="SSF54001">
    <property type="entry name" value="Cysteine proteinases"/>
    <property type="match status" value="1"/>
</dbReference>
<dbReference type="GO" id="GO:0008234">
    <property type="term" value="F:cysteine-type peptidase activity"/>
    <property type="evidence" value="ECO:0007669"/>
    <property type="project" value="UniProtKB-KW"/>
</dbReference>
<feature type="compositionally biased region" description="Polar residues" evidence="5">
    <location>
        <begin position="835"/>
        <end position="856"/>
    </location>
</feature>
<evidence type="ECO:0000259" key="6">
    <source>
        <dbReference type="PROSITE" id="PS50600"/>
    </source>
</evidence>
<feature type="compositionally biased region" description="Basic and acidic residues" evidence="5">
    <location>
        <begin position="580"/>
        <end position="592"/>
    </location>
</feature>
<feature type="region of interest" description="Disordered" evidence="5">
    <location>
        <begin position="580"/>
        <end position="663"/>
    </location>
</feature>
<keyword evidence="4" id="KW-0788">Thiol protease</keyword>
<gene>
    <name evidence="7" type="primary">Piso0_004482</name>
    <name evidence="7" type="ORF">GNLVRS01_PISO0K17852g</name>
    <name evidence="8" type="ORF">GNLVRS01_PISO0L17853g</name>
</gene>
<dbReference type="eggNOG" id="KOG0779">
    <property type="taxonomic scope" value="Eukaryota"/>
</dbReference>
<dbReference type="InterPro" id="IPR003653">
    <property type="entry name" value="Peptidase_C48_C"/>
</dbReference>
<dbReference type="PANTHER" id="PTHR46915">
    <property type="entry name" value="UBIQUITIN-LIKE PROTEASE 4-RELATED"/>
    <property type="match status" value="1"/>
</dbReference>
<keyword evidence="3" id="KW-0378">Hydrolase</keyword>
<feature type="region of interest" description="Disordered" evidence="5">
    <location>
        <begin position="1"/>
        <end position="58"/>
    </location>
</feature>
<evidence type="ECO:0000256" key="3">
    <source>
        <dbReference type="ARBA" id="ARBA00022801"/>
    </source>
</evidence>
<dbReference type="AlphaFoldDB" id="G8Y8X2"/>
<dbReference type="Proteomes" id="UP000005222">
    <property type="component" value="Chromosome K"/>
</dbReference>
<dbReference type="OrthoDB" id="442460at2759"/>
<evidence type="ECO:0000256" key="4">
    <source>
        <dbReference type="ARBA" id="ARBA00022807"/>
    </source>
</evidence>
<accession>G8Y8X2</accession>
<feature type="domain" description="Ubiquitin-like protease family profile" evidence="6">
    <location>
        <begin position="313"/>
        <end position="533"/>
    </location>
</feature>
<dbReference type="GO" id="GO:0019783">
    <property type="term" value="F:ubiquitin-like protein peptidase activity"/>
    <property type="evidence" value="ECO:0007669"/>
    <property type="project" value="UniProtKB-ARBA"/>
</dbReference>
<comment type="similarity">
    <text evidence="1">Belongs to the peptidase C48 family.</text>
</comment>
<name>G8Y8X2_PICSO</name>
<keyword evidence="2" id="KW-0645">Protease</keyword>
<feature type="compositionally biased region" description="Basic and acidic residues" evidence="5">
    <location>
        <begin position="611"/>
        <end position="630"/>
    </location>
</feature>
<feature type="compositionally biased region" description="Low complexity" evidence="5">
    <location>
        <begin position="643"/>
        <end position="659"/>
    </location>
</feature>
<evidence type="ECO:0000256" key="5">
    <source>
        <dbReference type="SAM" id="MobiDB-lite"/>
    </source>
</evidence>
<dbReference type="InterPro" id="IPR038765">
    <property type="entry name" value="Papain-like_cys_pep_sf"/>
</dbReference>
<evidence type="ECO:0000256" key="2">
    <source>
        <dbReference type="ARBA" id="ARBA00022670"/>
    </source>
</evidence>
<evidence type="ECO:0000313" key="7">
    <source>
        <dbReference type="EMBL" id="CCE83886.1"/>
    </source>
</evidence>
<dbReference type="InParanoid" id="G8Y8X2"/>
<dbReference type="EMBL" id="FO082048">
    <property type="protein sequence ID" value="CCE84917.1"/>
    <property type="molecule type" value="Genomic_DNA"/>
</dbReference>
<dbReference type="HOGENOM" id="CLU_311006_0_0_1"/>
<protein>
    <submittedName>
        <fullName evidence="7">Piso0_004482 protein</fullName>
    </submittedName>
</protein>
<feature type="region of interest" description="Disordered" evidence="5">
    <location>
        <begin position="815"/>
        <end position="897"/>
    </location>
</feature>
<dbReference type="Gene3D" id="3.40.395.10">
    <property type="entry name" value="Adenoviral Proteinase, Chain A"/>
    <property type="match status" value="1"/>
</dbReference>
<dbReference type="GO" id="GO:0016926">
    <property type="term" value="P:protein desumoylation"/>
    <property type="evidence" value="ECO:0007669"/>
    <property type="project" value="UniProtKB-ARBA"/>
</dbReference>
<dbReference type="PROSITE" id="PS50600">
    <property type="entry name" value="ULP_PROTEASE"/>
    <property type="match status" value="1"/>
</dbReference>
<proteinExistence type="inferred from homology"/>
<organism evidence="7 9">
    <name type="scientific">Pichia sorbitophila (strain ATCC MYA-4447 / BCRC 22081 / CBS 7064 / NBRC 10061 / NRRL Y-12695)</name>
    <name type="common">Hybrid yeast</name>
    <dbReference type="NCBI Taxonomy" id="559304"/>
    <lineage>
        <taxon>Eukaryota</taxon>
        <taxon>Fungi</taxon>
        <taxon>Dikarya</taxon>
        <taxon>Ascomycota</taxon>
        <taxon>Saccharomycotina</taxon>
        <taxon>Pichiomycetes</taxon>
        <taxon>Debaryomycetaceae</taxon>
        <taxon>Millerozyma</taxon>
    </lineage>
</organism>